<dbReference type="PANTHER" id="PTHR35303">
    <property type="entry name" value="OS02G0197800 PROTEIN"/>
    <property type="match status" value="1"/>
</dbReference>
<dbReference type="RefSeq" id="WP_263125526.1">
    <property type="nucleotide sequence ID" value="NZ_CP106753.1"/>
</dbReference>
<name>A0ABY6DP23_9NEIS</name>
<sequence>MTPLEIRLTPQALTLVWPDGSATLSAQALRAACRCADCHAAALRGQAVPVPVATALAGLAPLGHYAVQLRFADGHERGIYPWPYLQQLAATQEATAANGPLRSGG</sequence>
<dbReference type="Pfam" id="PF06155">
    <property type="entry name" value="GBBH-like_N"/>
    <property type="match status" value="1"/>
</dbReference>
<accession>A0ABY6DP23</accession>
<feature type="domain" description="Gamma-butyrobetaine hydroxylase-like N-terminal" evidence="3">
    <location>
        <begin position="10"/>
        <end position="85"/>
    </location>
</feature>
<reference evidence="4" key="1">
    <citation type="submission" date="2022-10" db="EMBL/GenBank/DDBJ databases">
        <title>Chitiniphilus purpureus sp. nov., a novel chitin-degrading bacterium isolated from crawfish pond sediment.</title>
        <authorList>
            <person name="Li K."/>
        </authorList>
    </citation>
    <scope>NUCLEOTIDE SEQUENCE</scope>
    <source>
        <strain evidence="4">CD1</strain>
    </source>
</reference>
<keyword evidence="1" id="KW-0479">Metal-binding</keyword>
<dbReference type="Proteomes" id="UP001061302">
    <property type="component" value="Chromosome"/>
</dbReference>
<keyword evidence="2" id="KW-0408">Iron</keyword>
<dbReference type="PANTHER" id="PTHR35303:SF8">
    <property type="entry name" value="GAMMA-BUTYROBETAINE HYDROXYLASE-LIKE N-TERMINAL DOMAIN-CONTAINING PROTEIN"/>
    <property type="match status" value="1"/>
</dbReference>
<dbReference type="InterPro" id="IPR010376">
    <property type="entry name" value="GBBH-like_N"/>
</dbReference>
<evidence type="ECO:0000256" key="2">
    <source>
        <dbReference type="ARBA" id="ARBA00023004"/>
    </source>
</evidence>
<dbReference type="EMBL" id="CP106753">
    <property type="protein sequence ID" value="UXY16087.1"/>
    <property type="molecule type" value="Genomic_DNA"/>
</dbReference>
<evidence type="ECO:0000313" key="4">
    <source>
        <dbReference type="EMBL" id="UXY16087.1"/>
    </source>
</evidence>
<dbReference type="InterPro" id="IPR038492">
    <property type="entry name" value="GBBH-like_N_sf"/>
</dbReference>
<gene>
    <name evidence="4" type="ORF">N8I74_03420</name>
</gene>
<evidence type="ECO:0000256" key="1">
    <source>
        <dbReference type="ARBA" id="ARBA00022723"/>
    </source>
</evidence>
<protein>
    <submittedName>
        <fullName evidence="4">DUF971 domain-containing protein</fullName>
    </submittedName>
</protein>
<organism evidence="4 5">
    <name type="scientific">Chitiniphilus purpureus</name>
    <dbReference type="NCBI Taxonomy" id="2981137"/>
    <lineage>
        <taxon>Bacteria</taxon>
        <taxon>Pseudomonadati</taxon>
        <taxon>Pseudomonadota</taxon>
        <taxon>Betaproteobacteria</taxon>
        <taxon>Neisseriales</taxon>
        <taxon>Chitinibacteraceae</taxon>
        <taxon>Chitiniphilus</taxon>
    </lineage>
</organism>
<evidence type="ECO:0000313" key="5">
    <source>
        <dbReference type="Proteomes" id="UP001061302"/>
    </source>
</evidence>
<dbReference type="Gene3D" id="3.30.2020.30">
    <property type="match status" value="1"/>
</dbReference>
<evidence type="ECO:0000259" key="3">
    <source>
        <dbReference type="Pfam" id="PF06155"/>
    </source>
</evidence>
<proteinExistence type="predicted"/>
<keyword evidence="5" id="KW-1185">Reference proteome</keyword>